<evidence type="ECO:0000256" key="1">
    <source>
        <dbReference type="SAM" id="MobiDB-lite"/>
    </source>
</evidence>
<comment type="caution">
    <text evidence="2">The sequence shown here is derived from an EMBL/GenBank/DDBJ whole genome shotgun (WGS) entry which is preliminary data.</text>
</comment>
<sequence>YTAMYSDSNAQPTGIYNNRSSGVNPANPDGSQSDQLANQRQAGGRQLEYRGSYSVLPANSERRQLNQQIAERESQQLAAYVEANRPAPFTQQLGGGGGETSSGSLRRSFIEQQEAEMKRRKLAKYERATKNIKSMSGGRPLSGEADKTSKEPPKQQSSTEQRRDQMRQANAAFLDRVASSRK</sequence>
<feature type="region of interest" description="Disordered" evidence="1">
    <location>
        <begin position="1"/>
        <end position="55"/>
    </location>
</feature>
<accession>A0A267GVS2</accession>
<evidence type="ECO:0000313" key="2">
    <source>
        <dbReference type="EMBL" id="PAA90116.1"/>
    </source>
</evidence>
<feature type="compositionally biased region" description="Polar residues" evidence="1">
    <location>
        <begin position="1"/>
        <end position="41"/>
    </location>
</feature>
<reference evidence="2 3" key="1">
    <citation type="submission" date="2017-06" db="EMBL/GenBank/DDBJ databases">
        <title>A platform for efficient transgenesis in Macrostomum lignano, a flatworm model organism for stem cell research.</title>
        <authorList>
            <person name="Berezikov E."/>
        </authorList>
    </citation>
    <scope>NUCLEOTIDE SEQUENCE [LARGE SCALE GENOMIC DNA]</scope>
    <source>
        <strain evidence="2">DV1</strain>
        <tissue evidence="2">Whole organism</tissue>
    </source>
</reference>
<protein>
    <submittedName>
        <fullName evidence="2">Uncharacterized protein</fullName>
    </submittedName>
</protein>
<gene>
    <name evidence="2" type="ORF">BOX15_Mlig015429g3</name>
</gene>
<feature type="region of interest" description="Disordered" evidence="1">
    <location>
        <begin position="77"/>
        <end position="182"/>
    </location>
</feature>
<organism evidence="2 3">
    <name type="scientific">Macrostomum lignano</name>
    <dbReference type="NCBI Taxonomy" id="282301"/>
    <lineage>
        <taxon>Eukaryota</taxon>
        <taxon>Metazoa</taxon>
        <taxon>Spiralia</taxon>
        <taxon>Lophotrochozoa</taxon>
        <taxon>Platyhelminthes</taxon>
        <taxon>Rhabditophora</taxon>
        <taxon>Macrostomorpha</taxon>
        <taxon>Macrostomida</taxon>
        <taxon>Macrostomidae</taxon>
        <taxon>Macrostomum</taxon>
    </lineage>
</organism>
<evidence type="ECO:0000313" key="3">
    <source>
        <dbReference type="Proteomes" id="UP000215902"/>
    </source>
</evidence>
<feature type="non-terminal residue" evidence="2">
    <location>
        <position position="1"/>
    </location>
</feature>
<dbReference type="AlphaFoldDB" id="A0A267GVS2"/>
<name>A0A267GVS2_9PLAT</name>
<proteinExistence type="predicted"/>
<keyword evidence="3" id="KW-1185">Reference proteome</keyword>
<dbReference type="EMBL" id="NIVC01000126">
    <property type="protein sequence ID" value="PAA90116.1"/>
    <property type="molecule type" value="Genomic_DNA"/>
</dbReference>
<dbReference type="Proteomes" id="UP000215902">
    <property type="component" value="Unassembled WGS sequence"/>
</dbReference>
<feature type="compositionally biased region" description="Basic and acidic residues" evidence="1">
    <location>
        <begin position="144"/>
        <end position="153"/>
    </location>
</feature>